<accession>A0A1R3J5C4</accession>
<gene>
    <name evidence="1" type="ORF">COLO4_19415</name>
</gene>
<dbReference type="Proteomes" id="UP000187203">
    <property type="component" value="Unassembled WGS sequence"/>
</dbReference>
<name>A0A1R3J5C4_9ROSI</name>
<sequence length="121" mass="13506">MHRKFQPFRASLMVRIFKAQTMEVLPAGWLQTLGFCSVPFPRPTPRFNSRREQKVDGVTVYPVCDGNPRIAVHSCVGRIRSRVAELASQPWTPNKKKVTILSPVCVSITDTFDPPGIGLGL</sequence>
<proteinExistence type="predicted"/>
<reference evidence="2" key="1">
    <citation type="submission" date="2013-09" db="EMBL/GenBank/DDBJ databases">
        <title>Corchorus olitorius genome sequencing.</title>
        <authorList>
            <person name="Alam M."/>
            <person name="Haque M.S."/>
            <person name="Islam M.S."/>
            <person name="Emdad E.M."/>
            <person name="Islam M.M."/>
            <person name="Ahmed B."/>
            <person name="Halim A."/>
            <person name="Hossen Q.M.M."/>
            <person name="Hossain M.Z."/>
            <person name="Ahmed R."/>
            <person name="Khan M.M."/>
            <person name="Islam R."/>
            <person name="Rashid M.M."/>
            <person name="Khan S.A."/>
            <person name="Rahman M.S."/>
            <person name="Alam M."/>
            <person name="Yahiya A.S."/>
            <person name="Khan M.S."/>
            <person name="Azam M.S."/>
            <person name="Haque T."/>
            <person name="Lashkar M.Z.H."/>
            <person name="Akhand A.I."/>
            <person name="Morshed G."/>
            <person name="Roy S."/>
            <person name="Uddin K.S."/>
            <person name="Rabeya T."/>
            <person name="Hossain A.S."/>
            <person name="Chowdhury A."/>
            <person name="Snigdha A.R."/>
            <person name="Mortoza M.S."/>
            <person name="Matin S.A."/>
            <person name="Hoque S.M.E."/>
            <person name="Islam M.K."/>
            <person name="Roy D.K."/>
            <person name="Haider R."/>
            <person name="Moosa M.M."/>
            <person name="Elias S.M."/>
            <person name="Hasan A.M."/>
            <person name="Jahan S."/>
            <person name="Shafiuddin M."/>
            <person name="Mahmood N."/>
            <person name="Shommy N.S."/>
        </authorList>
    </citation>
    <scope>NUCLEOTIDE SEQUENCE [LARGE SCALE GENOMIC DNA]</scope>
    <source>
        <strain evidence="2">cv. O-4</strain>
    </source>
</reference>
<evidence type="ECO:0000313" key="1">
    <source>
        <dbReference type="EMBL" id="OMO90055.1"/>
    </source>
</evidence>
<dbReference type="AlphaFoldDB" id="A0A1R3J5C4"/>
<protein>
    <submittedName>
        <fullName evidence="1">Uncharacterized protein</fullName>
    </submittedName>
</protein>
<dbReference type="EMBL" id="AWUE01016619">
    <property type="protein sequence ID" value="OMO90055.1"/>
    <property type="molecule type" value="Genomic_DNA"/>
</dbReference>
<organism evidence="1 2">
    <name type="scientific">Corchorus olitorius</name>
    <dbReference type="NCBI Taxonomy" id="93759"/>
    <lineage>
        <taxon>Eukaryota</taxon>
        <taxon>Viridiplantae</taxon>
        <taxon>Streptophyta</taxon>
        <taxon>Embryophyta</taxon>
        <taxon>Tracheophyta</taxon>
        <taxon>Spermatophyta</taxon>
        <taxon>Magnoliopsida</taxon>
        <taxon>eudicotyledons</taxon>
        <taxon>Gunneridae</taxon>
        <taxon>Pentapetalae</taxon>
        <taxon>rosids</taxon>
        <taxon>malvids</taxon>
        <taxon>Malvales</taxon>
        <taxon>Malvaceae</taxon>
        <taxon>Grewioideae</taxon>
        <taxon>Apeibeae</taxon>
        <taxon>Corchorus</taxon>
    </lineage>
</organism>
<keyword evidence="2" id="KW-1185">Reference proteome</keyword>
<evidence type="ECO:0000313" key="2">
    <source>
        <dbReference type="Proteomes" id="UP000187203"/>
    </source>
</evidence>
<comment type="caution">
    <text evidence="1">The sequence shown here is derived from an EMBL/GenBank/DDBJ whole genome shotgun (WGS) entry which is preliminary data.</text>
</comment>